<dbReference type="InterPro" id="IPR008972">
    <property type="entry name" value="Cupredoxin"/>
</dbReference>
<proteinExistence type="predicted"/>
<sequence length="201" mass="21279">MRMFLTAFTTAAASFLASVASAATVNIDVRGSDGKPLAGAVVMLDTSPKSSAPIKFDYAYEMAQQNIAFLPHVLIIPVGASVTFPNRDKVRHHVYSFSKAKKFDLKLYGKDETRAVVFDKVGVVALGCNIHDAMSGFVIAVDTPFAVQTDANGHATITGVPIGGVSVRVWHPMIHAADNVLTQPATVSAAGLATTYTIRGK</sequence>
<name>A0ABQ3LUM9_9SPHN</name>
<reference evidence="3" key="1">
    <citation type="journal article" date="2019" name="Int. J. Syst. Evol. Microbiol.">
        <title>The Global Catalogue of Microorganisms (GCM) 10K type strain sequencing project: providing services to taxonomists for standard genome sequencing and annotation.</title>
        <authorList>
            <consortium name="The Broad Institute Genomics Platform"/>
            <consortium name="The Broad Institute Genome Sequencing Center for Infectious Disease"/>
            <person name="Wu L."/>
            <person name="Ma J."/>
        </authorList>
    </citation>
    <scope>NUCLEOTIDE SEQUENCE [LARGE SCALE GENOMIC DNA]</scope>
    <source>
        <strain evidence="3">CGMCC 1.8957</strain>
    </source>
</reference>
<dbReference type="SUPFAM" id="SSF49503">
    <property type="entry name" value="Cupredoxins"/>
    <property type="match status" value="1"/>
</dbReference>
<feature type="chain" id="PRO_5047244655" evidence="1">
    <location>
        <begin position="23"/>
        <end position="201"/>
    </location>
</feature>
<accession>A0ABQ3LUM9</accession>
<comment type="caution">
    <text evidence="2">The sequence shown here is derived from an EMBL/GenBank/DDBJ whole genome shotgun (WGS) entry which is preliminary data.</text>
</comment>
<gene>
    <name evidence="2" type="ORF">GCM10008023_41390</name>
</gene>
<dbReference type="Gene3D" id="2.60.40.420">
    <property type="entry name" value="Cupredoxins - blue copper proteins"/>
    <property type="match status" value="1"/>
</dbReference>
<dbReference type="Proteomes" id="UP000652430">
    <property type="component" value="Unassembled WGS sequence"/>
</dbReference>
<keyword evidence="3" id="KW-1185">Reference proteome</keyword>
<keyword evidence="1" id="KW-0732">Signal</keyword>
<evidence type="ECO:0000313" key="3">
    <source>
        <dbReference type="Proteomes" id="UP000652430"/>
    </source>
</evidence>
<organism evidence="2 3">
    <name type="scientific">Sphingomonas glacialis</name>
    <dbReference type="NCBI Taxonomy" id="658225"/>
    <lineage>
        <taxon>Bacteria</taxon>
        <taxon>Pseudomonadati</taxon>
        <taxon>Pseudomonadota</taxon>
        <taxon>Alphaproteobacteria</taxon>
        <taxon>Sphingomonadales</taxon>
        <taxon>Sphingomonadaceae</taxon>
        <taxon>Sphingomonas</taxon>
    </lineage>
</organism>
<protein>
    <submittedName>
        <fullName evidence="2">Methylamine utilization protein</fullName>
    </submittedName>
</protein>
<dbReference type="RefSeq" id="WP_229839621.1">
    <property type="nucleotide sequence ID" value="NZ_BNAQ01000016.1"/>
</dbReference>
<evidence type="ECO:0000313" key="2">
    <source>
        <dbReference type="EMBL" id="GHH26593.1"/>
    </source>
</evidence>
<dbReference type="EMBL" id="BNAQ01000016">
    <property type="protein sequence ID" value="GHH26593.1"/>
    <property type="molecule type" value="Genomic_DNA"/>
</dbReference>
<feature type="signal peptide" evidence="1">
    <location>
        <begin position="1"/>
        <end position="22"/>
    </location>
</feature>
<evidence type="ECO:0000256" key="1">
    <source>
        <dbReference type="SAM" id="SignalP"/>
    </source>
</evidence>